<keyword evidence="2" id="KW-1185">Reference proteome</keyword>
<organism evidence="1 2">
    <name type="scientific">Gossypium davidsonii</name>
    <name type="common">Davidson's cotton</name>
    <name type="synonym">Gossypium klotzschianum subsp. davidsonii</name>
    <dbReference type="NCBI Taxonomy" id="34287"/>
    <lineage>
        <taxon>Eukaryota</taxon>
        <taxon>Viridiplantae</taxon>
        <taxon>Streptophyta</taxon>
        <taxon>Embryophyta</taxon>
        <taxon>Tracheophyta</taxon>
        <taxon>Spermatophyta</taxon>
        <taxon>Magnoliopsida</taxon>
        <taxon>eudicotyledons</taxon>
        <taxon>Gunneridae</taxon>
        <taxon>Pentapetalae</taxon>
        <taxon>rosids</taxon>
        <taxon>malvids</taxon>
        <taxon>Malvales</taxon>
        <taxon>Malvaceae</taxon>
        <taxon>Malvoideae</taxon>
        <taxon>Gossypium</taxon>
    </lineage>
</organism>
<proteinExistence type="predicted"/>
<name>A0A7J8RLQ9_GOSDV</name>
<sequence length="79" mass="8978">MARKLKGKASLSEEVKVEVENYKSSYIVHIMQNSTVANLIDVNNRAWKQELIVNTFSEVDAARILHIPLAKKAHNDLFV</sequence>
<comment type="caution">
    <text evidence="1">The sequence shown here is derived from an EMBL/GenBank/DDBJ whole genome shotgun (WGS) entry which is preliminary data.</text>
</comment>
<evidence type="ECO:0000313" key="2">
    <source>
        <dbReference type="Proteomes" id="UP000593561"/>
    </source>
</evidence>
<dbReference type="AlphaFoldDB" id="A0A7J8RLQ9"/>
<accession>A0A7J8RLQ9</accession>
<evidence type="ECO:0000313" key="1">
    <source>
        <dbReference type="EMBL" id="MBA0614513.1"/>
    </source>
</evidence>
<protein>
    <submittedName>
        <fullName evidence="1">Uncharacterized protein</fullName>
    </submittedName>
</protein>
<dbReference type="EMBL" id="JABFAC010000006">
    <property type="protein sequence ID" value="MBA0614513.1"/>
    <property type="molecule type" value="Genomic_DNA"/>
</dbReference>
<dbReference type="Proteomes" id="UP000593561">
    <property type="component" value="Unassembled WGS sequence"/>
</dbReference>
<gene>
    <name evidence="1" type="ORF">Godav_014804</name>
</gene>
<reference evidence="1 2" key="1">
    <citation type="journal article" date="2019" name="Genome Biol. Evol.">
        <title>Insights into the evolution of the New World diploid cottons (Gossypium, subgenus Houzingenia) based on genome sequencing.</title>
        <authorList>
            <person name="Grover C.E."/>
            <person name="Arick M.A. 2nd"/>
            <person name="Thrash A."/>
            <person name="Conover J.L."/>
            <person name="Sanders W.S."/>
            <person name="Peterson D.G."/>
            <person name="Frelichowski J.E."/>
            <person name="Scheffler J.A."/>
            <person name="Scheffler B.E."/>
            <person name="Wendel J.F."/>
        </authorList>
    </citation>
    <scope>NUCLEOTIDE SEQUENCE [LARGE SCALE GENOMIC DNA]</scope>
    <source>
        <strain evidence="1">27</strain>
        <tissue evidence="1">Leaf</tissue>
    </source>
</reference>